<comment type="subcellular location">
    <subcellularLocation>
        <location evidence="1 7">Endoplasmic reticulum membrane</location>
        <topology evidence="1 7">Multi-pass membrane protein</topology>
    </subcellularLocation>
</comment>
<name>A0A8H7GXC9_9ASCO</name>
<sequence length="77" mass="8600">MLGVATAVFSYYTAWVFLVPFLDTDSMLQSFFLPRDYAIKLPILLLLLAALAVGTFIGNVMIKNAEKEKLKKSKKAD</sequence>
<dbReference type="PANTHER" id="PTHR15039:SF11">
    <property type="entry name" value="DOLICHOL PHOSPHATE-MANNOSE BIOSYNTHESIS REGULATORY PROTEIN"/>
    <property type="match status" value="1"/>
</dbReference>
<organism evidence="8 9">
    <name type="scientific">Metschnikowia pulcherrima</name>
    <dbReference type="NCBI Taxonomy" id="27326"/>
    <lineage>
        <taxon>Eukaryota</taxon>
        <taxon>Fungi</taxon>
        <taxon>Dikarya</taxon>
        <taxon>Ascomycota</taxon>
        <taxon>Saccharomycotina</taxon>
        <taxon>Pichiomycetes</taxon>
        <taxon>Metschnikowiaceae</taxon>
        <taxon>Metschnikowia</taxon>
    </lineage>
</organism>
<evidence type="ECO:0000256" key="5">
    <source>
        <dbReference type="ARBA" id="ARBA00022989"/>
    </source>
</evidence>
<dbReference type="InterPro" id="IPR009914">
    <property type="entry name" value="DPM2"/>
</dbReference>
<comment type="subunit">
    <text evidence="7">Component of the dolichol-phosphate mannose (DPM) synthase complex.</text>
</comment>
<evidence type="ECO:0000256" key="1">
    <source>
        <dbReference type="ARBA" id="ARBA00004477"/>
    </source>
</evidence>
<dbReference type="EMBL" id="JACBPP010000003">
    <property type="protein sequence ID" value="KAF8003458.1"/>
    <property type="molecule type" value="Genomic_DNA"/>
</dbReference>
<evidence type="ECO:0000313" key="8">
    <source>
        <dbReference type="EMBL" id="KAF8003458.1"/>
    </source>
</evidence>
<accession>A0A8H7GXC9</accession>
<protein>
    <recommendedName>
        <fullName evidence="7">Dolichol phosphate-mannose biosynthesis regulatory protein</fullName>
    </recommendedName>
</protein>
<evidence type="ECO:0000256" key="6">
    <source>
        <dbReference type="ARBA" id="ARBA00023136"/>
    </source>
</evidence>
<comment type="caution">
    <text evidence="7">Lacks conserved residue(s) required for the propagation of feature annotation.</text>
</comment>
<comment type="similarity">
    <text evidence="2 7">Belongs to the DPM2 family.</text>
</comment>
<dbReference type="GO" id="GO:0033185">
    <property type="term" value="C:dolichol-phosphate-mannose synthase complex"/>
    <property type="evidence" value="ECO:0007669"/>
    <property type="project" value="TreeGrafter"/>
</dbReference>
<dbReference type="Pfam" id="PF07297">
    <property type="entry name" value="DPM2"/>
    <property type="match status" value="1"/>
</dbReference>
<dbReference type="OrthoDB" id="311279at2759"/>
<comment type="function">
    <text evidence="7">Regulatory subunit of the dolichol-phosphate mannose (DPM) synthase complex; essential for the ER localization.</text>
</comment>
<proteinExistence type="inferred from homology"/>
<keyword evidence="5 7" id="KW-1133">Transmembrane helix</keyword>
<evidence type="ECO:0000256" key="7">
    <source>
        <dbReference type="RuleBase" id="RU365084"/>
    </source>
</evidence>
<evidence type="ECO:0000256" key="3">
    <source>
        <dbReference type="ARBA" id="ARBA00022692"/>
    </source>
</evidence>
<dbReference type="PANTHER" id="PTHR15039">
    <property type="entry name" value="DOLICHOL PHOSPHATE-MANNOSE BIOSYNTHESIS REGULATORY PROTEIN"/>
    <property type="match status" value="1"/>
</dbReference>
<evidence type="ECO:0000256" key="4">
    <source>
        <dbReference type="ARBA" id="ARBA00022824"/>
    </source>
</evidence>
<keyword evidence="6 7" id="KW-0472">Membrane</keyword>
<dbReference type="GO" id="GO:0180047">
    <property type="term" value="P:dolichol phosphate mannose biosynthetic process"/>
    <property type="evidence" value="ECO:0007669"/>
    <property type="project" value="InterPro"/>
</dbReference>
<feature type="transmembrane region" description="Helical" evidence="7">
    <location>
        <begin position="37"/>
        <end position="62"/>
    </location>
</feature>
<dbReference type="AlphaFoldDB" id="A0A8H7GXC9"/>
<dbReference type="Proteomes" id="UP000649328">
    <property type="component" value="Unassembled WGS sequence"/>
</dbReference>
<keyword evidence="9" id="KW-1185">Reference proteome</keyword>
<evidence type="ECO:0000313" key="9">
    <source>
        <dbReference type="Proteomes" id="UP000649328"/>
    </source>
</evidence>
<evidence type="ECO:0000256" key="2">
    <source>
        <dbReference type="ARBA" id="ARBA00005478"/>
    </source>
</evidence>
<gene>
    <name evidence="8" type="ORF">HF325_002703</name>
</gene>
<keyword evidence="3 7" id="KW-0812">Transmembrane</keyword>
<dbReference type="GO" id="GO:0030234">
    <property type="term" value="F:enzyme regulator activity"/>
    <property type="evidence" value="ECO:0007669"/>
    <property type="project" value="UniProtKB-UniRule"/>
</dbReference>
<keyword evidence="4 7" id="KW-0256">Endoplasmic reticulum</keyword>
<dbReference type="UniPathway" id="UPA00378"/>
<dbReference type="GO" id="GO:0005789">
    <property type="term" value="C:endoplasmic reticulum membrane"/>
    <property type="evidence" value="ECO:0007669"/>
    <property type="project" value="UniProtKB-SubCell"/>
</dbReference>
<reference evidence="8" key="1">
    <citation type="submission" date="2020-10" db="EMBL/GenBank/DDBJ databases">
        <title>The Whole-Genome Sequence of Metschnikowia persimmonesis, a Novel Endophytic Yeast Species Isolated from Medicinal Plant Diospyros kaki Thumb.</title>
        <authorList>
            <person name="Rahmat E."/>
            <person name="Kang Y."/>
        </authorList>
    </citation>
    <scope>NUCLEOTIDE SEQUENCE</scope>
    <source>
        <strain evidence="8">KIOM G15050</strain>
    </source>
</reference>
<dbReference type="GO" id="GO:0006506">
    <property type="term" value="P:GPI anchor biosynthetic process"/>
    <property type="evidence" value="ECO:0007669"/>
    <property type="project" value="TreeGrafter"/>
</dbReference>
<comment type="caution">
    <text evidence="8">The sequence shown here is derived from an EMBL/GenBank/DDBJ whole genome shotgun (WGS) entry which is preliminary data.</text>
</comment>
<comment type="pathway">
    <text evidence="7">Protein modification; protein glycosylation.</text>
</comment>